<organism evidence="1">
    <name type="scientific">uncultured Friedmanniella sp</name>
    <dbReference type="NCBI Taxonomy" id="335381"/>
    <lineage>
        <taxon>Bacteria</taxon>
        <taxon>Bacillati</taxon>
        <taxon>Actinomycetota</taxon>
        <taxon>Actinomycetes</taxon>
        <taxon>Propionibacteriales</taxon>
        <taxon>Nocardioidaceae</taxon>
        <taxon>Friedmanniella</taxon>
        <taxon>environmental samples</taxon>
    </lineage>
</organism>
<dbReference type="EMBL" id="CADCTS010000457">
    <property type="protein sequence ID" value="CAA9333167.1"/>
    <property type="molecule type" value="Genomic_DNA"/>
</dbReference>
<dbReference type="AlphaFoldDB" id="A0A6J4LKD1"/>
<proteinExistence type="predicted"/>
<sequence>MTDLLPPLALLEAGVSSWAPHLQPDGTLHDPVFSCPTQYGTAYLAWCCAVLGTQPAAVDGPVHLDRAVRLLRAALAHTADPARPPHASGFDRRTLSVTGRLNHRDFTWPPILKTRRALAAAGVALDPDVDTQVAGVDVEATFRARPPSNWAAVWMSGEWLRVQAGLTPTPPAQLDAWLDVFFAGGEVGLDVELGLYAERGLPNAYDLFTRLHLTDLLVQGFDGRNRERLAAFLVTGLRRSLALQLSDGSLASGYRSTGQTWVLGAQVALFTASRVLGLGTPAEQEQARLAAWRAFRALALGLRPDGVFSPVQNVLPAELRVGYEAYTADGHYSPLALAFLADAVVHGFGTDAPPSTAELDARPAAVRAEGAPTHRGAVSRGRVSIAVQADADPTYDACGLVDLTFGTERSLVFVTAARHSSGGPWLVPGLALRDEAGAAPVTPLCPLPRRLAVPLQADGDAGLAFTATFPDGELAGREHRWSAGLTASGLDVVETVPGWAGRRTLLVPYLRDLGDGVLTAVTRLPDGVRFERGAERVEVRVDGPLERTSHLPGGYESRRGLCGLVRLDLAGPGETLRWSMTSSA</sequence>
<reference evidence="1" key="1">
    <citation type="submission" date="2020-02" db="EMBL/GenBank/DDBJ databases">
        <authorList>
            <person name="Meier V. D."/>
        </authorList>
    </citation>
    <scope>NUCLEOTIDE SEQUENCE</scope>
    <source>
        <strain evidence="1">AVDCRST_MAG48</strain>
    </source>
</reference>
<protein>
    <submittedName>
        <fullName evidence="1">Uncharacterized protein</fullName>
    </submittedName>
</protein>
<accession>A0A6J4LKD1</accession>
<name>A0A6J4LKD1_9ACTN</name>
<evidence type="ECO:0000313" key="1">
    <source>
        <dbReference type="EMBL" id="CAA9333167.1"/>
    </source>
</evidence>
<gene>
    <name evidence="1" type="ORF">AVDCRST_MAG48-3228</name>
</gene>